<dbReference type="CDD" id="cd21772">
    <property type="entry name" value="NES2-NLS_MLXIP"/>
    <property type="match status" value="1"/>
</dbReference>
<dbReference type="Ensembl" id="ENSCCRT00020069012.1">
    <property type="protein sequence ID" value="ENSCCRP00020062671.1"/>
    <property type="gene ID" value="ENSCCRG00020029567.1"/>
</dbReference>
<dbReference type="Pfam" id="PF00010">
    <property type="entry name" value="HLH"/>
    <property type="match status" value="1"/>
</dbReference>
<dbReference type="FunFam" id="4.10.280.10:FF:000028">
    <property type="entry name" value="MLX interacting protein like"/>
    <property type="match status" value="1"/>
</dbReference>
<dbReference type="GO" id="GO:0000981">
    <property type="term" value="F:DNA-binding transcription factor activity, RNA polymerase II-specific"/>
    <property type="evidence" value="ECO:0007669"/>
    <property type="project" value="TreeGrafter"/>
</dbReference>
<keyword evidence="6" id="KW-0539">Nucleus</keyword>
<evidence type="ECO:0000259" key="9">
    <source>
        <dbReference type="PROSITE" id="PS50888"/>
    </source>
</evidence>
<reference evidence="10" key="1">
    <citation type="submission" date="2025-08" db="UniProtKB">
        <authorList>
            <consortium name="Ensembl"/>
        </authorList>
    </citation>
    <scope>IDENTIFICATION</scope>
</reference>
<dbReference type="AlphaFoldDB" id="A0A8C2HQJ6"/>
<evidence type="ECO:0000256" key="7">
    <source>
        <dbReference type="SAM" id="Coils"/>
    </source>
</evidence>
<evidence type="ECO:0000256" key="8">
    <source>
        <dbReference type="SAM" id="MobiDB-lite"/>
    </source>
</evidence>
<keyword evidence="3" id="KW-0805">Transcription regulation</keyword>
<dbReference type="InterPro" id="IPR036638">
    <property type="entry name" value="HLH_DNA-bd_sf"/>
</dbReference>
<evidence type="ECO:0000313" key="11">
    <source>
        <dbReference type="Proteomes" id="UP000694701"/>
    </source>
</evidence>
<feature type="region of interest" description="Disordered" evidence="8">
    <location>
        <begin position="553"/>
        <end position="584"/>
    </location>
</feature>
<dbReference type="PANTHER" id="PTHR15741">
    <property type="entry name" value="BASIC HELIX-LOOP-HELIX ZIP TRANSCRIPTION FACTOR"/>
    <property type="match status" value="1"/>
</dbReference>
<protein>
    <submittedName>
        <fullName evidence="10">MLX interacting protein</fullName>
    </submittedName>
</protein>
<keyword evidence="7" id="KW-0175">Coiled coil</keyword>
<evidence type="ECO:0000256" key="6">
    <source>
        <dbReference type="ARBA" id="ARBA00023242"/>
    </source>
</evidence>
<dbReference type="GO" id="GO:0000978">
    <property type="term" value="F:RNA polymerase II cis-regulatory region sequence-specific DNA binding"/>
    <property type="evidence" value="ECO:0007669"/>
    <property type="project" value="TreeGrafter"/>
</dbReference>
<keyword evidence="5" id="KW-0804">Transcription</keyword>
<organism evidence="10 11">
    <name type="scientific">Cyprinus carpio</name>
    <name type="common">Common carp</name>
    <dbReference type="NCBI Taxonomy" id="7962"/>
    <lineage>
        <taxon>Eukaryota</taxon>
        <taxon>Metazoa</taxon>
        <taxon>Chordata</taxon>
        <taxon>Craniata</taxon>
        <taxon>Vertebrata</taxon>
        <taxon>Euteleostomi</taxon>
        <taxon>Actinopterygii</taxon>
        <taxon>Neopterygii</taxon>
        <taxon>Teleostei</taxon>
        <taxon>Ostariophysi</taxon>
        <taxon>Cypriniformes</taxon>
        <taxon>Cyprinidae</taxon>
        <taxon>Cyprininae</taxon>
        <taxon>Cyprinus</taxon>
    </lineage>
</organism>
<feature type="region of interest" description="Disordered" evidence="8">
    <location>
        <begin position="1"/>
        <end position="25"/>
    </location>
</feature>
<dbReference type="Proteomes" id="UP000694701">
    <property type="component" value="Unplaced"/>
</dbReference>
<feature type="compositionally biased region" description="Low complexity" evidence="8">
    <location>
        <begin position="422"/>
        <end position="434"/>
    </location>
</feature>
<name>A0A8C2HQJ6_CYPCA</name>
<dbReference type="InterPro" id="IPR052207">
    <property type="entry name" value="Max-like/E-box_TFs"/>
</dbReference>
<dbReference type="PROSITE" id="PS50888">
    <property type="entry name" value="BHLH"/>
    <property type="match status" value="1"/>
</dbReference>
<comment type="subcellular location">
    <subcellularLocation>
        <location evidence="1">Nucleus</location>
    </subcellularLocation>
</comment>
<feature type="compositionally biased region" description="Basic and acidic residues" evidence="8">
    <location>
        <begin position="1"/>
        <end position="13"/>
    </location>
</feature>
<evidence type="ECO:0000256" key="2">
    <source>
        <dbReference type="ARBA" id="ARBA00022553"/>
    </source>
</evidence>
<feature type="domain" description="BHLH" evidence="9">
    <location>
        <begin position="582"/>
        <end position="634"/>
    </location>
</feature>
<keyword evidence="2" id="KW-0597">Phosphoprotein</keyword>
<dbReference type="GO" id="GO:0046983">
    <property type="term" value="F:protein dimerization activity"/>
    <property type="evidence" value="ECO:0007669"/>
    <property type="project" value="InterPro"/>
</dbReference>
<feature type="region of interest" description="Disordered" evidence="8">
    <location>
        <begin position="411"/>
        <end position="463"/>
    </location>
</feature>
<dbReference type="SUPFAM" id="SSF47459">
    <property type="entry name" value="HLH, helix-loop-helix DNA-binding domain"/>
    <property type="match status" value="1"/>
</dbReference>
<dbReference type="SMART" id="SM00353">
    <property type="entry name" value="HLH"/>
    <property type="match status" value="1"/>
</dbReference>
<proteinExistence type="predicted"/>
<evidence type="ECO:0000256" key="1">
    <source>
        <dbReference type="ARBA" id="ARBA00004123"/>
    </source>
</evidence>
<dbReference type="GO" id="GO:0005634">
    <property type="term" value="C:nucleus"/>
    <property type="evidence" value="ECO:0007669"/>
    <property type="project" value="UniProtKB-SubCell"/>
</dbReference>
<evidence type="ECO:0000313" key="10">
    <source>
        <dbReference type="Ensembl" id="ENSCCRP00020062671.1"/>
    </source>
</evidence>
<dbReference type="InterPro" id="IPR011598">
    <property type="entry name" value="bHLH_dom"/>
</dbReference>
<evidence type="ECO:0000256" key="3">
    <source>
        <dbReference type="ARBA" id="ARBA00023015"/>
    </source>
</evidence>
<sequence>MATREPRLMVKQEQDDDSDAEEPTVSFRRADQQIIHSGHFMVSSPHTEHPPKKGYDFDTVNKQTCQTYRFGKTSTSHFSIDASLTKLFECMTLAYSGRLVSPKWKNFKGLKLLWRDKIRLNNAIWRAWYMQYVEKRQNPVCHFVTPLDGNMDSGVHRPTEAIATEGKYWKRRIEIVIREYHKWRTYFKKRLQKHKDEDLSSLLRVAEEQFSLFGEVCPDTCRVLLYQDEDVSAGGRRRSRRSHDSPVPMEMDLLFDMDVLMSEFSDTLFSTLASHQPVAWPNPREIAHAGNADMIQPGLIPLQPNLDFMDTFEPLQDSERQERACSLYESAPLLSSMPLDYRLIPSAPLPSHLSVATQDNGNAVGPSYQQTYMPLFPEQVSPSVPPLLPPPAPPAAPQPLQCGGVSTVTTVPSVPSVPPPSVVTQTSPSTVTPSDAATTFSHRSSFELPSPQPAASASHRSQAVNFASPKSILPPVSGKKIRHTQRPIVPANPLPSPQLILTGLCLSSKRDPYSQQVQVRFSPIPLVFIVLNGGFLRKLLFSFSVAHDRRVSGQGSPLGAEQVPSPQSPLNPCAGKNEASQSRRVNHISAEQKRRFTINACFKTLCNLVPTLRPQSNISNAATLQKTVDYISKLQLERQQMQEETKRLREEIEELNASISLCQEQLPDTGVPVARHRFDHMKEKFDDYVKNRTLQNWKFWIFSVIIHPLFESFNGTVSTTNSTELCETTMQWLDRYCALPVLRPMVLRTLRQLCTSTSILTDPSLLPEEAKKAALNPKKHSSGS</sequence>
<feature type="coiled-coil region" evidence="7">
    <location>
        <begin position="624"/>
        <end position="665"/>
    </location>
</feature>
<accession>A0A8C2HQJ6</accession>
<dbReference type="PANTHER" id="PTHR15741:SF40">
    <property type="entry name" value="MLX-INTERACTING PROTEIN"/>
    <property type="match status" value="1"/>
</dbReference>
<dbReference type="Gene3D" id="4.10.280.10">
    <property type="entry name" value="Helix-loop-helix DNA-binding domain"/>
    <property type="match status" value="1"/>
</dbReference>
<evidence type="ECO:0000256" key="4">
    <source>
        <dbReference type="ARBA" id="ARBA00023125"/>
    </source>
</evidence>
<evidence type="ECO:0000256" key="5">
    <source>
        <dbReference type="ARBA" id="ARBA00023163"/>
    </source>
</evidence>
<keyword evidence="4" id="KW-0238">DNA-binding</keyword>
<feature type="compositionally biased region" description="Polar residues" evidence="8">
    <location>
        <begin position="453"/>
        <end position="463"/>
    </location>
</feature>